<dbReference type="Pfam" id="PF00122">
    <property type="entry name" value="E1-E2_ATPase"/>
    <property type="match status" value="1"/>
</dbReference>
<feature type="transmembrane region" description="Helical" evidence="10">
    <location>
        <begin position="153"/>
        <end position="169"/>
    </location>
</feature>
<dbReference type="InterPro" id="IPR023298">
    <property type="entry name" value="ATPase_P-typ_TM_dom_sf"/>
</dbReference>
<comment type="similarity">
    <text evidence="2 10">Belongs to the cation transport ATPase (P-type) (TC 3.A.3) family. Type IB subfamily.</text>
</comment>
<comment type="subcellular location">
    <subcellularLocation>
        <location evidence="10">Cell membrane</location>
    </subcellularLocation>
    <subcellularLocation>
        <location evidence="1">Membrane</location>
        <topology evidence="1">Multi-pass membrane protein</topology>
    </subcellularLocation>
</comment>
<sequence>MCCAEETNALRSTVGRLTGLHDLDFNLLDSTMTVRHDATVLDEAAIRDAVRKAGLEVETPDETRPAGAHAVEQSWWQQYGRAAMCWSSGALVGLGFLTHALMHGSLWHALVGGEGMAHHEFPLPAVLLYVAAAVTGGWFIVPKAWLALRRLRADMNLLMTVAALGAMIIGEWFEAGTVTFLFSLSLLLESWSVGRARRAIRSLVSLTPPTARYLCPWGGDIMERPVADVPLGATVLVRPGERIPLDGIVAKGRTSVNQAPITGESLPVAKQPGDEVFAGTINEDGAIELQATKAAADTTLARIIRMVEEAQSRRAPVEQWVEKFARYYTPAMMILALLIAVVPPLFVGGWGRWFYEALVLLVIACPCALVISTPVSIVAGLTAAARAGLLIKGGSYLEAAARIKVFAMDKTGTLTRGVPEVQEVVPLNGHDRGELLARTAALEAHSEHPLAAAVLRKAQMEHITPPRAENFRALKGRGAEATIDGRSYWAGSDRLLREKGTDDPEIHARIQQMEDAGHSVIVVGSDRHVCGLISVADSVRSSAAATVAALKAAGVRRVVLLTGDNQGTAEAIGRAVGADEVRAELLPEDKLEAVREIERSYGATAMVGDGVNDAPALATATIGIAMGAAGTDAAIETADIALMSDDISRLPWLVRHARRTVRIIRQNVVFALGVKAVFMTLAFFHVATLWMAIAADMGVSLLVVFNALRLLGGSRAGMPRER</sequence>
<proteinExistence type="inferred from homology"/>
<dbReference type="PANTHER" id="PTHR48085">
    <property type="entry name" value="CADMIUM/ZINC-TRANSPORTING ATPASE HMA2-RELATED"/>
    <property type="match status" value="1"/>
</dbReference>
<keyword evidence="7" id="KW-1278">Translocase</keyword>
<evidence type="ECO:0000256" key="5">
    <source>
        <dbReference type="ARBA" id="ARBA00022741"/>
    </source>
</evidence>
<dbReference type="InterPro" id="IPR023214">
    <property type="entry name" value="HAD_sf"/>
</dbReference>
<dbReference type="FunFam" id="2.70.150.10:FF:000002">
    <property type="entry name" value="Copper-transporting ATPase 1, putative"/>
    <property type="match status" value="1"/>
</dbReference>
<dbReference type="GO" id="GO:0019829">
    <property type="term" value="F:ATPase-coupled monoatomic cation transmembrane transporter activity"/>
    <property type="evidence" value="ECO:0007669"/>
    <property type="project" value="InterPro"/>
</dbReference>
<dbReference type="PANTHER" id="PTHR48085:SF5">
    <property type="entry name" value="CADMIUM_ZINC-TRANSPORTING ATPASE HMA4-RELATED"/>
    <property type="match status" value="1"/>
</dbReference>
<dbReference type="NCBIfam" id="TIGR01525">
    <property type="entry name" value="ATPase-IB_hvy"/>
    <property type="match status" value="1"/>
</dbReference>
<name>A0A937XIX2_UNCW3</name>
<evidence type="ECO:0000259" key="11">
    <source>
        <dbReference type="PROSITE" id="PS50846"/>
    </source>
</evidence>
<dbReference type="AlphaFoldDB" id="A0A937XIX2"/>
<dbReference type="Proteomes" id="UP000779900">
    <property type="component" value="Unassembled WGS sequence"/>
</dbReference>
<dbReference type="InterPro" id="IPR018303">
    <property type="entry name" value="ATPase_P-typ_P_site"/>
</dbReference>
<feature type="transmembrane region" description="Helical" evidence="10">
    <location>
        <begin position="175"/>
        <end position="193"/>
    </location>
</feature>
<dbReference type="InterPro" id="IPR036163">
    <property type="entry name" value="HMA_dom_sf"/>
</dbReference>
<organism evidence="12 13">
    <name type="scientific">candidate division WOR-3 bacterium</name>
    <dbReference type="NCBI Taxonomy" id="2052148"/>
    <lineage>
        <taxon>Bacteria</taxon>
        <taxon>Bacteria division WOR-3</taxon>
    </lineage>
</organism>
<dbReference type="Gene3D" id="3.40.50.1000">
    <property type="entry name" value="HAD superfamily/HAD-like"/>
    <property type="match status" value="1"/>
</dbReference>
<dbReference type="Gene3D" id="3.40.1110.10">
    <property type="entry name" value="Calcium-transporting ATPase, cytoplasmic domain N"/>
    <property type="match status" value="1"/>
</dbReference>
<feature type="transmembrane region" description="Helical" evidence="10">
    <location>
        <begin position="693"/>
        <end position="712"/>
    </location>
</feature>
<dbReference type="SFLD" id="SFLDG00002">
    <property type="entry name" value="C1.7:_P-type_atpase_like"/>
    <property type="match status" value="1"/>
</dbReference>
<dbReference type="InterPro" id="IPR051014">
    <property type="entry name" value="Cation_Transport_ATPase_IB"/>
</dbReference>
<dbReference type="InterPro" id="IPR027256">
    <property type="entry name" value="P-typ_ATPase_IB"/>
</dbReference>
<dbReference type="InterPro" id="IPR044492">
    <property type="entry name" value="P_typ_ATPase_HD_dom"/>
</dbReference>
<keyword evidence="8 10" id="KW-1133">Transmembrane helix</keyword>
<feature type="transmembrane region" description="Helical" evidence="10">
    <location>
        <begin position="668"/>
        <end position="687"/>
    </location>
</feature>
<keyword evidence="3 10" id="KW-0812">Transmembrane</keyword>
<evidence type="ECO:0000256" key="3">
    <source>
        <dbReference type="ARBA" id="ARBA00022692"/>
    </source>
</evidence>
<keyword evidence="5 10" id="KW-0547">Nucleotide-binding</keyword>
<dbReference type="Pfam" id="PF00403">
    <property type="entry name" value="HMA"/>
    <property type="match status" value="1"/>
</dbReference>
<keyword evidence="6 10" id="KW-0067">ATP-binding</keyword>
<dbReference type="PROSITE" id="PS00154">
    <property type="entry name" value="ATPASE_E1_E2"/>
    <property type="match status" value="1"/>
</dbReference>
<dbReference type="Gene3D" id="3.30.70.100">
    <property type="match status" value="1"/>
</dbReference>
<dbReference type="Pfam" id="PF00702">
    <property type="entry name" value="Hydrolase"/>
    <property type="match status" value="1"/>
</dbReference>
<evidence type="ECO:0000313" key="12">
    <source>
        <dbReference type="EMBL" id="MBM3331915.1"/>
    </source>
</evidence>
<evidence type="ECO:0000256" key="2">
    <source>
        <dbReference type="ARBA" id="ARBA00006024"/>
    </source>
</evidence>
<dbReference type="NCBIfam" id="TIGR01512">
    <property type="entry name" value="ATPase-IB2_Cd"/>
    <property type="match status" value="1"/>
</dbReference>
<protein>
    <submittedName>
        <fullName evidence="12">Cadmium-translocating P-type ATPase</fullName>
    </submittedName>
</protein>
<keyword evidence="4 10" id="KW-0479">Metal-binding</keyword>
<reference evidence="12" key="1">
    <citation type="submission" date="2019-03" db="EMBL/GenBank/DDBJ databases">
        <title>Lake Tanganyika Metagenome-Assembled Genomes (MAGs).</title>
        <authorList>
            <person name="Tran P."/>
        </authorList>
    </citation>
    <scope>NUCLEOTIDE SEQUENCE</scope>
    <source>
        <strain evidence="12">K_DeepCast_150m_m2_040</strain>
    </source>
</reference>
<dbReference type="EMBL" id="VGIR01000050">
    <property type="protein sequence ID" value="MBM3331915.1"/>
    <property type="molecule type" value="Genomic_DNA"/>
</dbReference>
<keyword evidence="9 10" id="KW-0472">Membrane</keyword>
<evidence type="ECO:0000256" key="6">
    <source>
        <dbReference type="ARBA" id="ARBA00022840"/>
    </source>
</evidence>
<dbReference type="GO" id="GO:0005886">
    <property type="term" value="C:plasma membrane"/>
    <property type="evidence" value="ECO:0007669"/>
    <property type="project" value="UniProtKB-SubCell"/>
</dbReference>
<feature type="transmembrane region" description="Helical" evidence="10">
    <location>
        <begin position="327"/>
        <end position="346"/>
    </location>
</feature>
<dbReference type="PROSITE" id="PS50846">
    <property type="entry name" value="HMA_2"/>
    <property type="match status" value="1"/>
</dbReference>
<dbReference type="InterPro" id="IPR006121">
    <property type="entry name" value="HMA_dom"/>
</dbReference>
<gene>
    <name evidence="12" type="primary">cadA</name>
    <name evidence="12" type="ORF">FJY68_08725</name>
</gene>
<dbReference type="PRINTS" id="PR00119">
    <property type="entry name" value="CATATPASE"/>
</dbReference>
<dbReference type="NCBIfam" id="TIGR01511">
    <property type="entry name" value="ATPase-IB1_Cu"/>
    <property type="match status" value="1"/>
</dbReference>
<evidence type="ECO:0000256" key="7">
    <source>
        <dbReference type="ARBA" id="ARBA00022967"/>
    </source>
</evidence>
<dbReference type="SUPFAM" id="SSF55008">
    <property type="entry name" value="HMA, heavy metal-associated domain"/>
    <property type="match status" value="1"/>
</dbReference>
<feature type="transmembrane region" description="Helical" evidence="10">
    <location>
        <begin position="358"/>
        <end position="385"/>
    </location>
</feature>
<dbReference type="GO" id="GO:0005524">
    <property type="term" value="F:ATP binding"/>
    <property type="evidence" value="ECO:0007669"/>
    <property type="project" value="UniProtKB-UniRule"/>
</dbReference>
<dbReference type="InterPro" id="IPR008250">
    <property type="entry name" value="ATPase_P-typ_transduc_dom_A_sf"/>
</dbReference>
<feature type="domain" description="HMA" evidence="11">
    <location>
        <begin position="1"/>
        <end position="58"/>
    </location>
</feature>
<dbReference type="GO" id="GO:0046872">
    <property type="term" value="F:metal ion binding"/>
    <property type="evidence" value="ECO:0007669"/>
    <property type="project" value="UniProtKB-KW"/>
</dbReference>
<dbReference type="GO" id="GO:0016887">
    <property type="term" value="F:ATP hydrolysis activity"/>
    <property type="evidence" value="ECO:0007669"/>
    <property type="project" value="InterPro"/>
</dbReference>
<evidence type="ECO:0000256" key="10">
    <source>
        <dbReference type="RuleBase" id="RU362081"/>
    </source>
</evidence>
<dbReference type="SUPFAM" id="SSF56784">
    <property type="entry name" value="HAD-like"/>
    <property type="match status" value="1"/>
</dbReference>
<dbReference type="NCBIfam" id="TIGR01494">
    <property type="entry name" value="ATPase_P-type"/>
    <property type="match status" value="1"/>
</dbReference>
<evidence type="ECO:0000256" key="9">
    <source>
        <dbReference type="ARBA" id="ARBA00023136"/>
    </source>
</evidence>
<dbReference type="SUPFAM" id="SSF81665">
    <property type="entry name" value="Calcium ATPase, transmembrane domain M"/>
    <property type="match status" value="1"/>
</dbReference>
<dbReference type="SUPFAM" id="SSF81653">
    <property type="entry name" value="Calcium ATPase, transduction domain A"/>
    <property type="match status" value="1"/>
</dbReference>
<dbReference type="InterPro" id="IPR036412">
    <property type="entry name" value="HAD-like_sf"/>
</dbReference>
<dbReference type="PRINTS" id="PR00941">
    <property type="entry name" value="CDATPASE"/>
</dbReference>
<evidence type="ECO:0000256" key="1">
    <source>
        <dbReference type="ARBA" id="ARBA00004141"/>
    </source>
</evidence>
<dbReference type="Gene3D" id="2.70.150.10">
    <property type="entry name" value="Calcium-transporting ATPase, cytoplasmic transduction domain A"/>
    <property type="match status" value="1"/>
</dbReference>
<dbReference type="InterPro" id="IPR023299">
    <property type="entry name" value="ATPase_P-typ_cyto_dom_N"/>
</dbReference>
<dbReference type="SFLD" id="SFLDF00027">
    <property type="entry name" value="p-type_atpase"/>
    <property type="match status" value="1"/>
</dbReference>
<dbReference type="InterPro" id="IPR001757">
    <property type="entry name" value="P_typ_ATPase"/>
</dbReference>
<dbReference type="InterPro" id="IPR059000">
    <property type="entry name" value="ATPase_P-type_domA"/>
</dbReference>
<feature type="transmembrane region" description="Helical" evidence="10">
    <location>
        <begin position="121"/>
        <end position="141"/>
    </location>
</feature>
<accession>A0A937XIX2</accession>
<evidence type="ECO:0000256" key="8">
    <source>
        <dbReference type="ARBA" id="ARBA00022989"/>
    </source>
</evidence>
<dbReference type="SFLD" id="SFLDS00003">
    <property type="entry name" value="Haloacid_Dehalogenase"/>
    <property type="match status" value="1"/>
</dbReference>
<feature type="transmembrane region" description="Helical" evidence="10">
    <location>
        <begin position="83"/>
        <end position="101"/>
    </location>
</feature>
<comment type="caution">
    <text evidence="12">The sequence shown here is derived from an EMBL/GenBank/DDBJ whole genome shotgun (WGS) entry which is preliminary data.</text>
</comment>
<evidence type="ECO:0000256" key="4">
    <source>
        <dbReference type="ARBA" id="ARBA00022723"/>
    </source>
</evidence>
<evidence type="ECO:0000313" key="13">
    <source>
        <dbReference type="Proteomes" id="UP000779900"/>
    </source>
</evidence>
<keyword evidence="10" id="KW-1003">Cell membrane</keyword>